<accession>A0A7Z2VUS4</accession>
<name>A0A7Z2VUS4_9BURK</name>
<dbReference type="KEGG" id="mfy:HH212_03915"/>
<gene>
    <name evidence="1" type="ORF">HH212_03915</name>
</gene>
<dbReference type="AlphaFoldDB" id="A0A7Z2VUS4"/>
<organism evidence="1 2">
    <name type="scientific">Massilia forsythiae</name>
    <dbReference type="NCBI Taxonomy" id="2728020"/>
    <lineage>
        <taxon>Bacteria</taxon>
        <taxon>Pseudomonadati</taxon>
        <taxon>Pseudomonadota</taxon>
        <taxon>Betaproteobacteria</taxon>
        <taxon>Burkholderiales</taxon>
        <taxon>Oxalobacteraceae</taxon>
        <taxon>Telluria group</taxon>
        <taxon>Massilia</taxon>
    </lineage>
</organism>
<protein>
    <submittedName>
        <fullName evidence="1">Uncharacterized protein</fullName>
    </submittedName>
</protein>
<keyword evidence="2" id="KW-1185">Reference proteome</keyword>
<evidence type="ECO:0000313" key="2">
    <source>
        <dbReference type="Proteomes" id="UP000502415"/>
    </source>
</evidence>
<evidence type="ECO:0000313" key="1">
    <source>
        <dbReference type="EMBL" id="QJD99284.1"/>
    </source>
</evidence>
<sequence>MDKPSLDQQRRDLVARCAVQRAELADELRALRPSAAVGDMAAANPAAVRVMEYVNGHRKLALGALGVVVGLALFRRKSLAGVATSAMSAWKLAQGAMSLMGRYRQ</sequence>
<reference evidence="1 2" key="1">
    <citation type="submission" date="2020-04" db="EMBL/GenBank/DDBJ databases">
        <title>Genome sequencing of novel species.</title>
        <authorList>
            <person name="Heo J."/>
            <person name="Kim S.-J."/>
            <person name="Kim J.-S."/>
            <person name="Hong S.-B."/>
            <person name="Kwon S.-W."/>
        </authorList>
    </citation>
    <scope>NUCLEOTIDE SEQUENCE [LARGE SCALE GENOMIC DNA]</scope>
    <source>
        <strain evidence="1 2">GN2-R2</strain>
    </source>
</reference>
<dbReference type="RefSeq" id="WP_169434181.1">
    <property type="nucleotide sequence ID" value="NZ_CP051685.1"/>
</dbReference>
<dbReference type="EMBL" id="CP051685">
    <property type="protein sequence ID" value="QJD99284.1"/>
    <property type="molecule type" value="Genomic_DNA"/>
</dbReference>
<proteinExistence type="predicted"/>
<dbReference type="Proteomes" id="UP000502415">
    <property type="component" value="Chromosome"/>
</dbReference>